<name>A0A2P6VE88_9CHLO</name>
<dbReference type="OrthoDB" id="76114at2759"/>
<dbReference type="InterPro" id="IPR018371">
    <property type="entry name" value="Chitin-binding_1_CS"/>
</dbReference>
<feature type="compositionally biased region" description="Basic residues" evidence="3">
    <location>
        <begin position="119"/>
        <end position="131"/>
    </location>
</feature>
<dbReference type="GO" id="GO:0005576">
    <property type="term" value="C:extracellular region"/>
    <property type="evidence" value="ECO:0007669"/>
    <property type="project" value="InterPro"/>
</dbReference>
<comment type="caution">
    <text evidence="5">The sequence shown here is derived from an EMBL/GenBank/DDBJ whole genome shotgun (WGS) entry which is preliminary data.</text>
</comment>
<proteinExistence type="predicted"/>
<dbReference type="PROSITE" id="PS00026">
    <property type="entry name" value="CHIT_BIND_I_1"/>
    <property type="match status" value="1"/>
</dbReference>
<dbReference type="EMBL" id="LHPF02000010">
    <property type="protein sequence ID" value="PSC72402.1"/>
    <property type="molecule type" value="Genomic_DNA"/>
</dbReference>
<feature type="disulfide bond" evidence="2">
    <location>
        <begin position="101"/>
        <end position="105"/>
    </location>
</feature>
<evidence type="ECO:0000313" key="6">
    <source>
        <dbReference type="Proteomes" id="UP000239649"/>
    </source>
</evidence>
<keyword evidence="2" id="KW-1015">Disulfide bond</keyword>
<dbReference type="Pfam" id="PF00187">
    <property type="entry name" value="Chitin_bind_1"/>
    <property type="match status" value="1"/>
</dbReference>
<dbReference type="Proteomes" id="UP000239649">
    <property type="component" value="Unassembled WGS sequence"/>
</dbReference>
<accession>A0A2P6VE88</accession>
<dbReference type="SUPFAM" id="SSF53955">
    <property type="entry name" value="Lysozyme-like"/>
    <property type="match status" value="1"/>
</dbReference>
<feature type="region of interest" description="Disordered" evidence="3">
    <location>
        <begin position="109"/>
        <end position="143"/>
    </location>
</feature>
<comment type="caution">
    <text evidence="2">Lacks conserved residue(s) required for the propagation of feature annotation.</text>
</comment>
<dbReference type="Gene3D" id="1.20.141.10">
    <property type="entry name" value="Chitosanase, subunit A, domain 1"/>
    <property type="match status" value="1"/>
</dbReference>
<keyword evidence="6" id="KW-1185">Reference proteome</keyword>
<keyword evidence="1 2" id="KW-0147">Chitin-binding</keyword>
<dbReference type="GO" id="GO:0005975">
    <property type="term" value="P:carbohydrate metabolic process"/>
    <property type="evidence" value="ECO:0007669"/>
    <property type="project" value="InterPro"/>
</dbReference>
<dbReference type="InterPro" id="IPR023099">
    <property type="entry name" value="Glyco_hydro_46_N"/>
</dbReference>
<feature type="compositionally biased region" description="Pro residues" evidence="3">
    <location>
        <begin position="132"/>
        <end position="141"/>
    </location>
</feature>
<dbReference type="SUPFAM" id="SSF57016">
    <property type="entry name" value="Plant lectins/antimicrobial peptides"/>
    <property type="match status" value="1"/>
</dbReference>
<organism evidence="5 6">
    <name type="scientific">Micractinium conductrix</name>
    <dbReference type="NCBI Taxonomy" id="554055"/>
    <lineage>
        <taxon>Eukaryota</taxon>
        <taxon>Viridiplantae</taxon>
        <taxon>Chlorophyta</taxon>
        <taxon>core chlorophytes</taxon>
        <taxon>Trebouxiophyceae</taxon>
        <taxon>Chlorellales</taxon>
        <taxon>Chlorellaceae</taxon>
        <taxon>Chlorella clade</taxon>
        <taxon>Micractinium</taxon>
    </lineage>
</organism>
<dbReference type="InterPro" id="IPR001002">
    <property type="entry name" value="Chitin-bd_1"/>
</dbReference>
<dbReference type="GO" id="GO:0008061">
    <property type="term" value="F:chitin binding"/>
    <property type="evidence" value="ECO:0007669"/>
    <property type="project" value="UniProtKB-UniRule"/>
</dbReference>
<feature type="disulfide bond" evidence="2">
    <location>
        <begin position="82"/>
        <end position="96"/>
    </location>
</feature>
<dbReference type="InterPro" id="IPR023346">
    <property type="entry name" value="Lysozyme-like_dom_sf"/>
</dbReference>
<dbReference type="CDD" id="cd00035">
    <property type="entry name" value="ChtBD1"/>
    <property type="match status" value="1"/>
</dbReference>
<evidence type="ECO:0000256" key="1">
    <source>
        <dbReference type="ARBA" id="ARBA00022669"/>
    </source>
</evidence>
<evidence type="ECO:0000256" key="3">
    <source>
        <dbReference type="SAM" id="MobiDB-lite"/>
    </source>
</evidence>
<protein>
    <submittedName>
        <fullName evidence="5">Chitosanase</fullName>
    </submittedName>
</protein>
<sequence length="407" mass="43337">MSSVRPGFPRRSAAAAAAPGAARGAGGAVPCAAPAARMLAPALLAFLLMLCIDGAAGAPVTTQPGLCGPLAGGKRCTKAGECCSKKGYCGTTSTYCAPVHCLYNCKARSPPPRPPRPPPRPRPRPPPRPRPRPPPPKPKPTPFVWVPLAPAQRARAEALLSVFENSSLQPAYGYAENLRDGRGVTFGRCGFCTGTGDGVIVVREYVRLRPAKPGPTPLAPFLPVLERIDRENNPRLLAGPQEAAFIQAVKNASTDPLFRRAQDTLAAQLYFNPSQQMAKSLGLRLPLSKAQLYDAYVQHGEADEDSWDYGMSANGIAASVSKQMGGSPLEGADEKLWLQANSDGWAAGVQRVDVYAWLLQMGGVQLDRTLRLAWQRCRPDNKAGPCLPQPSGELSLGGVIYGNFVVR</sequence>
<dbReference type="CDD" id="cd00978">
    <property type="entry name" value="chitosanase_GH46"/>
    <property type="match status" value="1"/>
</dbReference>
<feature type="domain" description="Chitin-binding type-1" evidence="4">
    <location>
        <begin position="64"/>
        <end position="107"/>
    </location>
</feature>
<evidence type="ECO:0000259" key="4">
    <source>
        <dbReference type="PROSITE" id="PS50941"/>
    </source>
</evidence>
<feature type="compositionally biased region" description="Pro residues" evidence="3">
    <location>
        <begin position="109"/>
        <end position="118"/>
    </location>
</feature>
<dbReference type="GO" id="GO:0016977">
    <property type="term" value="F:chitosanase activity"/>
    <property type="evidence" value="ECO:0007669"/>
    <property type="project" value="InterPro"/>
</dbReference>
<dbReference type="Gene3D" id="3.30.386.10">
    <property type="entry name" value="Chitosanase, subunit A, domain 2"/>
    <property type="match status" value="1"/>
</dbReference>
<dbReference type="InterPro" id="IPR036861">
    <property type="entry name" value="Endochitinase-like_sf"/>
</dbReference>
<dbReference type="InterPro" id="IPR000400">
    <property type="entry name" value="Glyco_hydro_46"/>
</dbReference>
<dbReference type="SMART" id="SM00270">
    <property type="entry name" value="ChtBD1"/>
    <property type="match status" value="1"/>
</dbReference>
<dbReference type="PROSITE" id="PS50941">
    <property type="entry name" value="CHIT_BIND_I_2"/>
    <property type="match status" value="1"/>
</dbReference>
<dbReference type="Pfam" id="PF01374">
    <property type="entry name" value="Glyco_hydro_46"/>
    <property type="match status" value="1"/>
</dbReference>
<reference evidence="5 6" key="1">
    <citation type="journal article" date="2018" name="Plant J.">
        <title>Genome sequences of Chlorella sorokiniana UTEX 1602 and Micractinium conductrix SAG 241.80: implications to maltose excretion by a green alga.</title>
        <authorList>
            <person name="Arriola M.B."/>
            <person name="Velmurugan N."/>
            <person name="Zhang Y."/>
            <person name="Plunkett M.H."/>
            <person name="Hondzo H."/>
            <person name="Barney B.M."/>
        </authorList>
    </citation>
    <scope>NUCLEOTIDE SEQUENCE [LARGE SCALE GENOMIC DNA]</scope>
    <source>
        <strain evidence="5 6">SAG 241.80</strain>
    </source>
</reference>
<evidence type="ECO:0000256" key="2">
    <source>
        <dbReference type="PROSITE-ProRule" id="PRU00261"/>
    </source>
</evidence>
<evidence type="ECO:0000313" key="5">
    <source>
        <dbReference type="EMBL" id="PSC72402.1"/>
    </source>
</evidence>
<dbReference type="AlphaFoldDB" id="A0A2P6VE88"/>
<gene>
    <name evidence="5" type="ORF">C2E20_4121</name>
</gene>
<dbReference type="Gene3D" id="3.30.60.10">
    <property type="entry name" value="Endochitinase-like"/>
    <property type="match status" value="1"/>
</dbReference>